<sequence>MYFSRKIFTFTSHGNTSPSTVSPSICESLGGISPPIPTISISEPTYDSLAEFFDNLPTVESSFGSDRCPTGHNCHPKSRAEDNYSFSGNGWPLGENIQSQVQSGISSTESVEVRPWWKSPTPDFVPKSKRLKSGPFYKRSKVVYVQKCSRYDQYRYRIKTMAKAKFKSGFIKIFGEYERPIQCGPLPRVEYDTVSTYISHGTIYIYGKPPKDFVPEPADEFPYQPDDKPFPNPSTIKSSFVYPYDEPHPTLTSEVANSECSGVLTPVHYSFGDSYYEEKSSSADFYPTESTVEPNYPSFAKISHETSDLYSDGGVFQRIIDFPQVIDHYESLSSSFYSDVDVSTATSHPLRTVNELDNLSHEIVLVENGLQLSLPSKIHDALYMQSKDSIASPNYCDFSTNHHNISNGIKGHLNCEGDGVGPDSAAHVQKRLVSSQTSLSKPFEDLRTTHVFNEAVDCTEIFEELRGNPRFFQIFKRDGSFKDLQKRGREKFLKFVSQHKSIKFPIGAHSKPREDIVAKSEHSSKRIIKNETLRGLPPSQTVSRSTKLSKRNLIRFVRSKWKPVPLCESGDLFDTPDLSIVTRVGDREPYSEIKHSPSISSVVPNSYFDSLVSLENSNSQSLRGHLGVELYSSPSYSENRPPSSRGHEPVSIPIEDYCSDYSTIQPLRIIKNQVAQRDTRFKLTEILKPQPAPPLQFKSNNPYQNKSSSKSIFTQGSTSQEHENYASKEDKTIPLNICKQHDSKYQTTASTPPIPHSSEVERLQTLNLPVSKDSDNPQFTRSTDQITSYPEGRFTIQETDSCMSFKSLNINNNKEIKISSLGSMFIVEGKSLEDSKMTNIKSIKPEFTINLEKRAGRRRQLKDMKSRMTIKKRMMKKTFKEGFSFRHLFPEDFSYCQSNIGIINLNLKYFPFRARYRLKKVFLEYLLGHYPIQAVFQSSIGENWKQVRHTFQLFALKVRVEILYLLHEFRNHELDFEVPIWWYELKDAIRKTVAFKPQHHGHIGPRSITYQSSSRKNFQQRMLQFLEQKPDILEQLTDIYFQKDAIKLMELRSLGISVDSFYARACLNIAELTPPEVAKRFSDHFHPRDFDPNYIRYYRDLNELLEKSRNANFDLADQRHHNKTFNSTYGNARYNASNIHKNSTHRFVRESRFHNLHEHYPYLDAHIHPRVFEVHTNDSKRIRNSLNNTRGNIEETSLPMKPCIHGLINCSACRASMISGSDTLEHGSYFHQFNSIPTLATRICDFSNNSLSDDNGAPRIKLNFFNFADTMGPSSSNNHSIHSSVENSKHTFETTIRPLEESCINGLKSSAIPPQEKTFRINFDKRMSDYRST</sequence>
<dbReference type="EMBL" id="CALSDN010000004">
    <property type="protein sequence ID" value="CAH6720788.1"/>
    <property type="molecule type" value="Genomic_DNA"/>
</dbReference>
<organism evidence="1 2">
    <name type="scientific">[Candida] jaroonii</name>
    <dbReference type="NCBI Taxonomy" id="467808"/>
    <lineage>
        <taxon>Eukaryota</taxon>
        <taxon>Fungi</taxon>
        <taxon>Dikarya</taxon>
        <taxon>Ascomycota</taxon>
        <taxon>Saccharomycotina</taxon>
        <taxon>Pichiomycetes</taxon>
        <taxon>Debaryomycetaceae</taxon>
        <taxon>Yamadazyma</taxon>
    </lineage>
</organism>
<dbReference type="Proteomes" id="UP001152531">
    <property type="component" value="Unassembled WGS sequence"/>
</dbReference>
<accession>A0ACA9Y7X6</accession>
<evidence type="ECO:0000313" key="2">
    <source>
        <dbReference type="Proteomes" id="UP001152531"/>
    </source>
</evidence>
<name>A0ACA9Y7X6_9ASCO</name>
<reference evidence="1" key="1">
    <citation type="submission" date="2022-06" db="EMBL/GenBank/DDBJ databases">
        <authorList>
            <person name="Legras J.-L."/>
            <person name="Devillers H."/>
            <person name="Grondin C."/>
        </authorList>
    </citation>
    <scope>NUCLEOTIDE SEQUENCE</scope>
    <source>
        <strain evidence="1">CLIB 1444</strain>
    </source>
</reference>
<proteinExistence type="predicted"/>
<evidence type="ECO:0000313" key="1">
    <source>
        <dbReference type="EMBL" id="CAH6720788.1"/>
    </source>
</evidence>
<protein>
    <submittedName>
        <fullName evidence="1">Uncharacterized protein</fullName>
    </submittedName>
</protein>
<keyword evidence="2" id="KW-1185">Reference proteome</keyword>
<gene>
    <name evidence="1" type="ORF">CLIB1444_04S07976</name>
</gene>
<comment type="caution">
    <text evidence="1">The sequence shown here is derived from an EMBL/GenBank/DDBJ whole genome shotgun (WGS) entry which is preliminary data.</text>
</comment>